<dbReference type="PROSITE" id="PS51163">
    <property type="entry name" value="YRDC"/>
    <property type="match status" value="1"/>
</dbReference>
<dbReference type="GO" id="GO:0005737">
    <property type="term" value="C:cytoplasm"/>
    <property type="evidence" value="ECO:0007669"/>
    <property type="project" value="UniProtKB-SubCell"/>
</dbReference>
<dbReference type="AlphaFoldDB" id="A0A0D2C3U2"/>
<dbReference type="InterPro" id="IPR006070">
    <property type="entry name" value="Sua5-like_dom"/>
</dbReference>
<proteinExistence type="inferred from homology"/>
<keyword evidence="5" id="KW-0963">Cytoplasm</keyword>
<comment type="subcellular location">
    <subcellularLocation>
        <location evidence="1">Cytoplasm</location>
    </subcellularLocation>
</comment>
<dbReference type="InterPro" id="IPR017945">
    <property type="entry name" value="DHBP_synth_RibB-like_a/b_dom"/>
</dbReference>
<dbReference type="SUPFAM" id="SSF55821">
    <property type="entry name" value="YrdC/RibB"/>
    <property type="match status" value="1"/>
</dbReference>
<evidence type="ECO:0000313" key="10">
    <source>
        <dbReference type="Proteomes" id="UP000054342"/>
    </source>
</evidence>
<dbReference type="RefSeq" id="XP_013320055.1">
    <property type="nucleotide sequence ID" value="XM_013464601.1"/>
</dbReference>
<comment type="similarity">
    <text evidence="2">Belongs to the SUA5 family.</text>
</comment>
<sequence length="254" mass="27708">MATETTVQVPRTILSSNPHADKKVDVAADARRVFDVLVKGGLAIVPADVGYGLVAIDPAALERAFVTKQRQPHKRHAMIGSYALHKELHVLPEREARMVELFTQDLDIPLGVIAPMKADHPIIRKLGTETLARSSVDGTLAMLVNGGAFQDELSRLATEAGLPLMGSSANLSGKGTKSLVEAIEPEILGVADIVIDYGKRKYSYPRPSSTMIDFRTVELMRFGACYDVVQDIMKRFYGIDWPNDPAPKTGVVDQ</sequence>
<organism evidence="9 10">
    <name type="scientific">Exophiala xenobiotica</name>
    <dbReference type="NCBI Taxonomy" id="348802"/>
    <lineage>
        <taxon>Eukaryota</taxon>
        <taxon>Fungi</taxon>
        <taxon>Dikarya</taxon>
        <taxon>Ascomycota</taxon>
        <taxon>Pezizomycotina</taxon>
        <taxon>Eurotiomycetes</taxon>
        <taxon>Chaetothyriomycetidae</taxon>
        <taxon>Chaetothyriales</taxon>
        <taxon>Herpotrichiellaceae</taxon>
        <taxon>Exophiala</taxon>
    </lineage>
</organism>
<dbReference type="GO" id="GO:0000049">
    <property type="term" value="F:tRNA binding"/>
    <property type="evidence" value="ECO:0007669"/>
    <property type="project" value="TreeGrafter"/>
</dbReference>
<dbReference type="PANTHER" id="PTHR17490">
    <property type="entry name" value="SUA5"/>
    <property type="match status" value="1"/>
</dbReference>
<name>A0A0D2C3U2_9EURO</name>
<reference evidence="9 10" key="1">
    <citation type="submission" date="2015-01" db="EMBL/GenBank/DDBJ databases">
        <title>The Genome Sequence of Exophiala xenobiotica CBS118157.</title>
        <authorList>
            <consortium name="The Broad Institute Genomics Platform"/>
            <person name="Cuomo C."/>
            <person name="de Hoog S."/>
            <person name="Gorbushina A."/>
            <person name="Stielow B."/>
            <person name="Teixiera M."/>
            <person name="Abouelleil A."/>
            <person name="Chapman S.B."/>
            <person name="Priest M."/>
            <person name="Young S.K."/>
            <person name="Wortman J."/>
            <person name="Nusbaum C."/>
            <person name="Birren B."/>
        </authorList>
    </citation>
    <scope>NUCLEOTIDE SEQUENCE [LARGE SCALE GENOMIC DNA]</scope>
    <source>
        <strain evidence="9 10">CBS 118157</strain>
    </source>
</reference>
<dbReference type="PANTHER" id="PTHR17490:SF10">
    <property type="entry name" value="THREONYLCARBAMOYL-AMP SYNTHASE"/>
    <property type="match status" value="1"/>
</dbReference>
<dbReference type="Pfam" id="PF01300">
    <property type="entry name" value="Sua5_yciO_yrdC"/>
    <property type="match status" value="1"/>
</dbReference>
<evidence type="ECO:0000259" key="8">
    <source>
        <dbReference type="PROSITE" id="PS51163"/>
    </source>
</evidence>
<evidence type="ECO:0000256" key="4">
    <source>
        <dbReference type="ARBA" id="ARBA00015492"/>
    </source>
</evidence>
<protein>
    <recommendedName>
        <fullName evidence="4">Threonylcarbamoyl-AMP synthase</fullName>
        <ecNumber evidence="3">2.7.7.87</ecNumber>
    </recommendedName>
</protein>
<dbReference type="GO" id="GO:0003725">
    <property type="term" value="F:double-stranded RNA binding"/>
    <property type="evidence" value="ECO:0007669"/>
    <property type="project" value="InterPro"/>
</dbReference>
<comment type="catalytic activity">
    <reaction evidence="7">
        <text>L-threonine + hydrogencarbonate + ATP = L-threonylcarbamoyladenylate + diphosphate + H2O</text>
        <dbReference type="Rhea" id="RHEA:36407"/>
        <dbReference type="ChEBI" id="CHEBI:15377"/>
        <dbReference type="ChEBI" id="CHEBI:17544"/>
        <dbReference type="ChEBI" id="CHEBI:30616"/>
        <dbReference type="ChEBI" id="CHEBI:33019"/>
        <dbReference type="ChEBI" id="CHEBI:57926"/>
        <dbReference type="ChEBI" id="CHEBI:73682"/>
        <dbReference type="EC" id="2.7.7.87"/>
    </reaction>
</comment>
<feature type="domain" description="YrdC-like" evidence="8">
    <location>
        <begin position="27"/>
        <end position="225"/>
    </location>
</feature>
<evidence type="ECO:0000256" key="2">
    <source>
        <dbReference type="ARBA" id="ARBA00007663"/>
    </source>
</evidence>
<dbReference type="Proteomes" id="UP000054342">
    <property type="component" value="Unassembled WGS sequence"/>
</dbReference>
<dbReference type="EMBL" id="KN847318">
    <property type="protein sequence ID" value="KIW59471.1"/>
    <property type="molecule type" value="Genomic_DNA"/>
</dbReference>
<evidence type="ECO:0000313" key="9">
    <source>
        <dbReference type="EMBL" id="KIW59471.1"/>
    </source>
</evidence>
<keyword evidence="6" id="KW-0808">Transferase</keyword>
<dbReference type="OrthoDB" id="4664297at2759"/>
<gene>
    <name evidence="9" type="ORF">PV05_03918</name>
</gene>
<accession>A0A0D2C3U2</accession>
<evidence type="ECO:0000256" key="1">
    <source>
        <dbReference type="ARBA" id="ARBA00004496"/>
    </source>
</evidence>
<evidence type="ECO:0000256" key="6">
    <source>
        <dbReference type="ARBA" id="ARBA00022679"/>
    </source>
</evidence>
<dbReference type="Gene3D" id="3.90.870.10">
    <property type="entry name" value="DHBP synthase"/>
    <property type="match status" value="1"/>
</dbReference>
<dbReference type="EC" id="2.7.7.87" evidence="3"/>
<dbReference type="GO" id="GO:0061710">
    <property type="term" value="F:L-threonylcarbamoyladenylate synthase"/>
    <property type="evidence" value="ECO:0007669"/>
    <property type="project" value="UniProtKB-EC"/>
</dbReference>
<dbReference type="GO" id="GO:0006450">
    <property type="term" value="P:regulation of translational fidelity"/>
    <property type="evidence" value="ECO:0007669"/>
    <property type="project" value="TreeGrafter"/>
</dbReference>
<evidence type="ECO:0000256" key="7">
    <source>
        <dbReference type="ARBA" id="ARBA00048366"/>
    </source>
</evidence>
<dbReference type="InterPro" id="IPR050156">
    <property type="entry name" value="TC-AMP_synthase_SUA5"/>
</dbReference>
<evidence type="ECO:0000256" key="5">
    <source>
        <dbReference type="ARBA" id="ARBA00022490"/>
    </source>
</evidence>
<keyword evidence="10" id="KW-1185">Reference proteome</keyword>
<evidence type="ECO:0000256" key="3">
    <source>
        <dbReference type="ARBA" id="ARBA00012584"/>
    </source>
</evidence>
<dbReference type="GeneID" id="25325826"/>
<dbReference type="HOGENOM" id="CLU_1147819_0_0_1"/>